<feature type="compositionally biased region" description="Basic and acidic residues" evidence="1">
    <location>
        <begin position="25"/>
        <end position="36"/>
    </location>
</feature>
<dbReference type="Proteomes" id="UP001275084">
    <property type="component" value="Unassembled WGS sequence"/>
</dbReference>
<proteinExistence type="predicted"/>
<comment type="caution">
    <text evidence="2">The sequence shown here is derived from an EMBL/GenBank/DDBJ whole genome shotgun (WGS) entry which is preliminary data.</text>
</comment>
<sequence>MYYNPHYFQVDELLGGHVSETPIPRAEDGAKPKDAEQEQVVQQQQPVSDTAEIDSILNSLFHHSVLENSVADRRVKTDLVG</sequence>
<accession>A0AAJ0HP54</accession>
<evidence type="ECO:0000256" key="1">
    <source>
        <dbReference type="SAM" id="MobiDB-lite"/>
    </source>
</evidence>
<reference evidence="2" key="1">
    <citation type="journal article" date="2023" name="Mol. Phylogenet. Evol.">
        <title>Genome-scale phylogeny and comparative genomics of the fungal order Sordariales.</title>
        <authorList>
            <person name="Hensen N."/>
            <person name="Bonometti L."/>
            <person name="Westerberg I."/>
            <person name="Brannstrom I.O."/>
            <person name="Guillou S."/>
            <person name="Cros-Aarteil S."/>
            <person name="Calhoun S."/>
            <person name="Haridas S."/>
            <person name="Kuo A."/>
            <person name="Mondo S."/>
            <person name="Pangilinan J."/>
            <person name="Riley R."/>
            <person name="LaButti K."/>
            <person name="Andreopoulos B."/>
            <person name="Lipzen A."/>
            <person name="Chen C."/>
            <person name="Yan M."/>
            <person name="Daum C."/>
            <person name="Ng V."/>
            <person name="Clum A."/>
            <person name="Steindorff A."/>
            <person name="Ohm R.A."/>
            <person name="Martin F."/>
            <person name="Silar P."/>
            <person name="Natvig D.O."/>
            <person name="Lalanne C."/>
            <person name="Gautier V."/>
            <person name="Ament-Velasquez S.L."/>
            <person name="Kruys A."/>
            <person name="Hutchinson M.I."/>
            <person name="Powell A.J."/>
            <person name="Barry K."/>
            <person name="Miller A.N."/>
            <person name="Grigoriev I.V."/>
            <person name="Debuchy R."/>
            <person name="Gladieux P."/>
            <person name="Hiltunen Thoren M."/>
            <person name="Johannesson H."/>
        </authorList>
    </citation>
    <scope>NUCLEOTIDE SEQUENCE</scope>
    <source>
        <strain evidence="2">CBS 955.72</strain>
    </source>
</reference>
<reference evidence="2" key="2">
    <citation type="submission" date="2023-06" db="EMBL/GenBank/DDBJ databases">
        <authorList>
            <consortium name="Lawrence Berkeley National Laboratory"/>
            <person name="Haridas S."/>
            <person name="Hensen N."/>
            <person name="Bonometti L."/>
            <person name="Westerberg I."/>
            <person name="Brannstrom I.O."/>
            <person name="Guillou S."/>
            <person name="Cros-Aarteil S."/>
            <person name="Calhoun S."/>
            <person name="Kuo A."/>
            <person name="Mondo S."/>
            <person name="Pangilinan J."/>
            <person name="Riley R."/>
            <person name="Labutti K."/>
            <person name="Andreopoulos B."/>
            <person name="Lipzen A."/>
            <person name="Chen C."/>
            <person name="Yanf M."/>
            <person name="Daum C."/>
            <person name="Ng V."/>
            <person name="Clum A."/>
            <person name="Steindorff A."/>
            <person name="Ohm R."/>
            <person name="Martin F."/>
            <person name="Silar P."/>
            <person name="Natvig D."/>
            <person name="Lalanne C."/>
            <person name="Gautier V."/>
            <person name="Ament-Velasquez S.L."/>
            <person name="Kruys A."/>
            <person name="Hutchinson M.I."/>
            <person name="Powell A.J."/>
            <person name="Barry K."/>
            <person name="Miller A.N."/>
            <person name="Grigoriev I.V."/>
            <person name="Debuchy R."/>
            <person name="Gladieux P."/>
            <person name="Thoren M.H."/>
            <person name="Johannesson H."/>
        </authorList>
    </citation>
    <scope>NUCLEOTIDE SEQUENCE</scope>
    <source>
        <strain evidence="2">CBS 955.72</strain>
    </source>
</reference>
<evidence type="ECO:0000313" key="3">
    <source>
        <dbReference type="Proteomes" id="UP001275084"/>
    </source>
</evidence>
<name>A0AAJ0HP54_9PEZI</name>
<evidence type="ECO:0000313" key="2">
    <source>
        <dbReference type="EMBL" id="KAK3358752.1"/>
    </source>
</evidence>
<organism evidence="2 3">
    <name type="scientific">Lasiosphaeria hispida</name>
    <dbReference type="NCBI Taxonomy" id="260671"/>
    <lineage>
        <taxon>Eukaryota</taxon>
        <taxon>Fungi</taxon>
        <taxon>Dikarya</taxon>
        <taxon>Ascomycota</taxon>
        <taxon>Pezizomycotina</taxon>
        <taxon>Sordariomycetes</taxon>
        <taxon>Sordariomycetidae</taxon>
        <taxon>Sordariales</taxon>
        <taxon>Lasiosphaeriaceae</taxon>
        <taxon>Lasiosphaeria</taxon>
    </lineage>
</organism>
<feature type="region of interest" description="Disordered" evidence="1">
    <location>
        <begin position="18"/>
        <end position="47"/>
    </location>
</feature>
<dbReference type="EMBL" id="JAUIQD010000002">
    <property type="protein sequence ID" value="KAK3358752.1"/>
    <property type="molecule type" value="Genomic_DNA"/>
</dbReference>
<gene>
    <name evidence="2" type="ORF">B0T25DRAFT_531060</name>
</gene>
<keyword evidence="3" id="KW-1185">Reference proteome</keyword>
<dbReference type="AlphaFoldDB" id="A0AAJ0HP54"/>
<protein>
    <submittedName>
        <fullName evidence="2">Uncharacterized protein</fullName>
    </submittedName>
</protein>